<comment type="caution">
    <text evidence="7">The sequence shown here is derived from an EMBL/GenBank/DDBJ whole genome shotgun (WGS) entry which is preliminary data.</text>
</comment>
<reference evidence="7 8" key="1">
    <citation type="submission" date="2023-08" db="EMBL/GenBank/DDBJ databases">
        <title>Draft genome sequence of Algoriphagus confluentis.</title>
        <authorList>
            <person name="Takatani N."/>
            <person name="Hosokawa M."/>
            <person name="Sawabe T."/>
        </authorList>
    </citation>
    <scope>NUCLEOTIDE SEQUENCE [LARGE SCALE GENOMIC DNA]</scope>
    <source>
        <strain evidence="7 8">NBRC 111222</strain>
    </source>
</reference>
<evidence type="ECO:0000313" key="8">
    <source>
        <dbReference type="Proteomes" id="UP001338309"/>
    </source>
</evidence>
<dbReference type="InterPro" id="IPR013324">
    <property type="entry name" value="RNA_pol_sigma_r3/r4-like"/>
</dbReference>
<dbReference type="PANTHER" id="PTHR43133">
    <property type="entry name" value="RNA POLYMERASE ECF-TYPE SIGMA FACTO"/>
    <property type="match status" value="1"/>
</dbReference>
<accession>A0ABQ6PST1</accession>
<dbReference type="EMBL" id="BTPD01000014">
    <property type="protein sequence ID" value="GMQ31054.1"/>
    <property type="molecule type" value="Genomic_DNA"/>
</dbReference>
<evidence type="ECO:0000259" key="5">
    <source>
        <dbReference type="Pfam" id="PF04542"/>
    </source>
</evidence>
<feature type="domain" description="RNA polymerase sigma factor 70 region 4 type 2" evidence="6">
    <location>
        <begin position="91"/>
        <end position="140"/>
    </location>
</feature>
<dbReference type="NCBIfam" id="TIGR02937">
    <property type="entry name" value="sigma70-ECF"/>
    <property type="match status" value="1"/>
</dbReference>
<comment type="similarity">
    <text evidence="1">Belongs to the sigma-70 factor family. ECF subfamily.</text>
</comment>
<dbReference type="Proteomes" id="UP001338309">
    <property type="component" value="Unassembled WGS sequence"/>
</dbReference>
<dbReference type="InterPro" id="IPR013325">
    <property type="entry name" value="RNA_pol_sigma_r2"/>
</dbReference>
<dbReference type="InterPro" id="IPR036388">
    <property type="entry name" value="WH-like_DNA-bd_sf"/>
</dbReference>
<proteinExistence type="inferred from homology"/>
<name>A0ABQ6PST1_9BACT</name>
<evidence type="ECO:0000259" key="6">
    <source>
        <dbReference type="Pfam" id="PF08281"/>
    </source>
</evidence>
<evidence type="ECO:0000256" key="4">
    <source>
        <dbReference type="ARBA" id="ARBA00023163"/>
    </source>
</evidence>
<gene>
    <name evidence="7" type="ORF">Aconfl_36970</name>
</gene>
<dbReference type="Gene3D" id="1.10.10.10">
    <property type="entry name" value="Winged helix-like DNA-binding domain superfamily/Winged helix DNA-binding domain"/>
    <property type="match status" value="1"/>
</dbReference>
<dbReference type="SUPFAM" id="SSF88659">
    <property type="entry name" value="Sigma3 and sigma4 domains of RNA polymerase sigma factors"/>
    <property type="match status" value="1"/>
</dbReference>
<dbReference type="InterPro" id="IPR014284">
    <property type="entry name" value="RNA_pol_sigma-70_dom"/>
</dbReference>
<sequence>MVMQLCMGFMKGDQDQAKDLTQEVFIQVWNNLGKFRQDATPKTWIYRITVNTCLNFLKKQKNKDQKLGEIMRDQETTEEIEFTETDPSKMLFEAMGKLSEIDRLVTGLLLDDVPQEEIATILGITEGNLRVKIHRIKLRLKKLIDHE</sequence>
<dbReference type="InterPro" id="IPR007627">
    <property type="entry name" value="RNA_pol_sigma70_r2"/>
</dbReference>
<dbReference type="SUPFAM" id="SSF88946">
    <property type="entry name" value="Sigma2 domain of RNA polymerase sigma factors"/>
    <property type="match status" value="1"/>
</dbReference>
<organism evidence="7 8">
    <name type="scientific">Algoriphagus confluentis</name>
    <dbReference type="NCBI Taxonomy" id="1697556"/>
    <lineage>
        <taxon>Bacteria</taxon>
        <taxon>Pseudomonadati</taxon>
        <taxon>Bacteroidota</taxon>
        <taxon>Cytophagia</taxon>
        <taxon>Cytophagales</taxon>
        <taxon>Cyclobacteriaceae</taxon>
        <taxon>Algoriphagus</taxon>
    </lineage>
</organism>
<evidence type="ECO:0000256" key="3">
    <source>
        <dbReference type="ARBA" id="ARBA00023082"/>
    </source>
</evidence>
<dbReference type="InterPro" id="IPR013249">
    <property type="entry name" value="RNA_pol_sigma70_r4_t2"/>
</dbReference>
<evidence type="ECO:0000256" key="1">
    <source>
        <dbReference type="ARBA" id="ARBA00010641"/>
    </source>
</evidence>
<evidence type="ECO:0000313" key="7">
    <source>
        <dbReference type="EMBL" id="GMQ31054.1"/>
    </source>
</evidence>
<dbReference type="Pfam" id="PF08281">
    <property type="entry name" value="Sigma70_r4_2"/>
    <property type="match status" value="1"/>
</dbReference>
<feature type="domain" description="RNA polymerase sigma-70 region 2" evidence="5">
    <location>
        <begin position="3"/>
        <end position="61"/>
    </location>
</feature>
<dbReference type="InterPro" id="IPR039425">
    <property type="entry name" value="RNA_pol_sigma-70-like"/>
</dbReference>
<keyword evidence="4" id="KW-0804">Transcription</keyword>
<keyword evidence="3" id="KW-0731">Sigma factor</keyword>
<dbReference type="PANTHER" id="PTHR43133:SF45">
    <property type="entry name" value="RNA POLYMERASE ECF-TYPE SIGMA FACTOR"/>
    <property type="match status" value="1"/>
</dbReference>
<keyword evidence="2" id="KW-0805">Transcription regulation</keyword>
<evidence type="ECO:0000256" key="2">
    <source>
        <dbReference type="ARBA" id="ARBA00023015"/>
    </source>
</evidence>
<protein>
    <submittedName>
        <fullName evidence="7">Sigma-70 family RNA polymerase sigma factor</fullName>
    </submittedName>
</protein>
<dbReference type="Pfam" id="PF04542">
    <property type="entry name" value="Sigma70_r2"/>
    <property type="match status" value="1"/>
</dbReference>
<keyword evidence="8" id="KW-1185">Reference proteome</keyword>
<dbReference type="Gene3D" id="1.10.1740.10">
    <property type="match status" value="1"/>
</dbReference>